<reference evidence="1" key="1">
    <citation type="submission" date="2021-11" db="EMBL/GenBank/DDBJ databases">
        <authorList>
            <person name="Schell T."/>
        </authorList>
    </citation>
    <scope>NUCLEOTIDE SEQUENCE</scope>
    <source>
        <strain evidence="1">M5</strain>
    </source>
</reference>
<comment type="caution">
    <text evidence="1">The sequence shown here is derived from an EMBL/GenBank/DDBJ whole genome shotgun (WGS) entry which is preliminary data.</text>
</comment>
<evidence type="ECO:0000313" key="1">
    <source>
        <dbReference type="EMBL" id="CAH0101970.1"/>
    </source>
</evidence>
<dbReference type="EMBL" id="CAKKLH010000068">
    <property type="protein sequence ID" value="CAH0101970.1"/>
    <property type="molecule type" value="Genomic_DNA"/>
</dbReference>
<dbReference type="Proteomes" id="UP000789390">
    <property type="component" value="Unassembled WGS sequence"/>
</dbReference>
<organism evidence="1 3">
    <name type="scientific">Daphnia galeata</name>
    <dbReference type="NCBI Taxonomy" id="27404"/>
    <lineage>
        <taxon>Eukaryota</taxon>
        <taxon>Metazoa</taxon>
        <taxon>Ecdysozoa</taxon>
        <taxon>Arthropoda</taxon>
        <taxon>Crustacea</taxon>
        <taxon>Branchiopoda</taxon>
        <taxon>Diplostraca</taxon>
        <taxon>Cladocera</taxon>
        <taxon>Anomopoda</taxon>
        <taxon>Daphniidae</taxon>
        <taxon>Daphnia</taxon>
    </lineage>
</organism>
<dbReference type="EMBL" id="CAKKLH010000157">
    <property type="protein sequence ID" value="CAH0104779.1"/>
    <property type="molecule type" value="Genomic_DNA"/>
</dbReference>
<sequence>MEESVKAMNPFRHPLTTENSHLFGRRQHIPDFISRRVQAFPRRQIIRCFVSDDARVAGNPNQRHFRPRSLEAP</sequence>
<accession>A0A8J2RJI2</accession>
<keyword evidence="3" id="KW-1185">Reference proteome</keyword>
<name>A0A8J2RJI2_9CRUS</name>
<dbReference type="AlphaFoldDB" id="A0A8J2RJI2"/>
<gene>
    <name evidence="1" type="ORF">DGAL_LOCUS4343</name>
    <name evidence="2" type="ORF">DGAL_LOCUS7706</name>
</gene>
<protein>
    <submittedName>
        <fullName evidence="1">Uncharacterized protein</fullName>
    </submittedName>
</protein>
<evidence type="ECO:0000313" key="3">
    <source>
        <dbReference type="Proteomes" id="UP000789390"/>
    </source>
</evidence>
<proteinExistence type="predicted"/>
<evidence type="ECO:0000313" key="2">
    <source>
        <dbReference type="EMBL" id="CAH0104779.1"/>
    </source>
</evidence>